<comment type="caution">
    <text evidence="1">The sequence shown here is derived from an EMBL/GenBank/DDBJ whole genome shotgun (WGS) entry which is preliminary data.</text>
</comment>
<sequence length="120" mass="14000">MPSHQKFSRSELIRLHSKTLQVSRNVVSLLKAFNIFKHQKGKRGGRRKKAEQELSRIPVRITWRSANKINHTERRPRALTSISRNVNSNVRGMYDFPNILCSNSRSIMSKIDELDEIMKV</sequence>
<organism evidence="1 2">
    <name type="scientific">Paramuricea clavata</name>
    <name type="common">Red gorgonian</name>
    <name type="synonym">Violescent sea-whip</name>
    <dbReference type="NCBI Taxonomy" id="317549"/>
    <lineage>
        <taxon>Eukaryota</taxon>
        <taxon>Metazoa</taxon>
        <taxon>Cnidaria</taxon>
        <taxon>Anthozoa</taxon>
        <taxon>Octocorallia</taxon>
        <taxon>Malacalcyonacea</taxon>
        <taxon>Plexauridae</taxon>
        <taxon>Paramuricea</taxon>
    </lineage>
</organism>
<dbReference type="EMBL" id="CACRXK020003812">
    <property type="protein sequence ID" value="CAB4000337.1"/>
    <property type="molecule type" value="Genomic_DNA"/>
</dbReference>
<proteinExistence type="predicted"/>
<evidence type="ECO:0000313" key="2">
    <source>
        <dbReference type="Proteomes" id="UP001152795"/>
    </source>
</evidence>
<gene>
    <name evidence="1" type="ORF">PACLA_8A067869</name>
</gene>
<dbReference type="AlphaFoldDB" id="A0A6S7HB68"/>
<reference evidence="1" key="1">
    <citation type="submission" date="2020-04" db="EMBL/GenBank/DDBJ databases">
        <authorList>
            <person name="Alioto T."/>
            <person name="Alioto T."/>
            <person name="Gomez Garrido J."/>
        </authorList>
    </citation>
    <scope>NUCLEOTIDE SEQUENCE</scope>
    <source>
        <strain evidence="1">A484AB</strain>
    </source>
</reference>
<keyword evidence="2" id="KW-1185">Reference proteome</keyword>
<feature type="non-terminal residue" evidence="1">
    <location>
        <position position="120"/>
    </location>
</feature>
<protein>
    <submittedName>
        <fullName evidence="1">Uncharacterized protein</fullName>
    </submittedName>
</protein>
<dbReference type="Proteomes" id="UP001152795">
    <property type="component" value="Unassembled WGS sequence"/>
</dbReference>
<accession>A0A6S7HB68</accession>
<name>A0A6S7HB68_PARCT</name>
<evidence type="ECO:0000313" key="1">
    <source>
        <dbReference type="EMBL" id="CAB4000337.1"/>
    </source>
</evidence>